<evidence type="ECO:0000256" key="7">
    <source>
        <dbReference type="ARBA" id="ARBA00022741"/>
    </source>
</evidence>
<evidence type="ECO:0000256" key="4">
    <source>
        <dbReference type="ARBA" id="ARBA00022679"/>
    </source>
</evidence>
<evidence type="ECO:0000256" key="8">
    <source>
        <dbReference type="ARBA" id="ARBA00022777"/>
    </source>
</evidence>
<name>A0A7S0PIP7_9STRA</name>
<keyword evidence="5" id="KW-0479">Metal-binding</keyword>
<dbReference type="SUPFAM" id="SSF53271">
    <property type="entry name" value="PRTase-like"/>
    <property type="match status" value="2"/>
</dbReference>
<dbReference type="GO" id="GO:0002189">
    <property type="term" value="C:ribose phosphate diphosphokinase complex"/>
    <property type="evidence" value="ECO:0007669"/>
    <property type="project" value="TreeGrafter"/>
</dbReference>
<dbReference type="EC" id="2.7.6.1" evidence="3"/>
<evidence type="ECO:0000256" key="10">
    <source>
        <dbReference type="ARBA" id="ARBA00022842"/>
    </source>
</evidence>
<dbReference type="CDD" id="cd06223">
    <property type="entry name" value="PRTases_typeI"/>
    <property type="match status" value="1"/>
</dbReference>
<keyword evidence="4" id="KW-0808">Transferase</keyword>
<keyword evidence="6" id="KW-0545">Nucleotide biosynthesis</keyword>
<dbReference type="GO" id="GO:0005524">
    <property type="term" value="F:ATP binding"/>
    <property type="evidence" value="ECO:0007669"/>
    <property type="project" value="UniProtKB-KW"/>
</dbReference>
<dbReference type="Gene3D" id="3.40.50.2020">
    <property type="match status" value="2"/>
</dbReference>
<evidence type="ECO:0000256" key="3">
    <source>
        <dbReference type="ARBA" id="ARBA00013247"/>
    </source>
</evidence>
<keyword evidence="9" id="KW-0067">ATP-binding</keyword>
<evidence type="ECO:0000259" key="12">
    <source>
        <dbReference type="Pfam" id="PF13793"/>
    </source>
</evidence>
<gene>
    <name evidence="13" type="ORF">LDAN0322_LOCUS338</name>
</gene>
<dbReference type="InterPro" id="IPR029099">
    <property type="entry name" value="Pribosyltran_N"/>
</dbReference>
<reference evidence="13" key="1">
    <citation type="submission" date="2021-01" db="EMBL/GenBank/DDBJ databases">
        <authorList>
            <person name="Corre E."/>
            <person name="Pelletier E."/>
            <person name="Niang G."/>
            <person name="Scheremetjew M."/>
            <person name="Finn R."/>
            <person name="Kale V."/>
            <person name="Holt S."/>
            <person name="Cochrane G."/>
            <person name="Meng A."/>
            <person name="Brown T."/>
            <person name="Cohen L."/>
        </authorList>
    </citation>
    <scope>NUCLEOTIDE SEQUENCE</scope>
    <source>
        <strain evidence="13">B651</strain>
    </source>
</reference>
<protein>
    <recommendedName>
        <fullName evidence="3">ribose-phosphate diphosphokinase</fullName>
        <ecNumber evidence="3">2.7.6.1</ecNumber>
    </recommendedName>
</protein>
<accession>A0A7S0PIP7</accession>
<evidence type="ECO:0000256" key="6">
    <source>
        <dbReference type="ARBA" id="ARBA00022727"/>
    </source>
</evidence>
<evidence type="ECO:0000256" key="11">
    <source>
        <dbReference type="ARBA" id="ARBA00049535"/>
    </source>
</evidence>
<dbReference type="AlphaFoldDB" id="A0A7S0PIP7"/>
<evidence type="ECO:0000256" key="5">
    <source>
        <dbReference type="ARBA" id="ARBA00022723"/>
    </source>
</evidence>
<dbReference type="PANTHER" id="PTHR10210:SF32">
    <property type="entry name" value="RIBOSE-PHOSPHATE PYROPHOSPHOKINASE 2"/>
    <property type="match status" value="1"/>
</dbReference>
<comment type="pathway">
    <text evidence="1">Metabolic intermediate biosynthesis; 5-phospho-alpha-D-ribose 1-diphosphate biosynthesis; 5-phospho-alpha-D-ribose 1-diphosphate from D-ribose 5-phosphate (route I): step 1/1.</text>
</comment>
<keyword evidence="10" id="KW-0460">Magnesium</keyword>
<evidence type="ECO:0000313" key="13">
    <source>
        <dbReference type="EMBL" id="CAD8574194.1"/>
    </source>
</evidence>
<dbReference type="GO" id="GO:0006015">
    <property type="term" value="P:5-phosphoribose 1-diphosphate biosynthetic process"/>
    <property type="evidence" value="ECO:0007669"/>
    <property type="project" value="TreeGrafter"/>
</dbReference>
<keyword evidence="7" id="KW-0547">Nucleotide-binding</keyword>
<comment type="similarity">
    <text evidence="2">Belongs to the ribose-phosphate pyrophosphokinase family.</text>
</comment>
<dbReference type="GO" id="GO:0006164">
    <property type="term" value="P:purine nucleotide biosynthetic process"/>
    <property type="evidence" value="ECO:0007669"/>
    <property type="project" value="TreeGrafter"/>
</dbReference>
<dbReference type="GO" id="GO:0000287">
    <property type="term" value="F:magnesium ion binding"/>
    <property type="evidence" value="ECO:0007669"/>
    <property type="project" value="InterPro"/>
</dbReference>
<dbReference type="InterPro" id="IPR005946">
    <property type="entry name" value="Rib-P_diPkinase"/>
</dbReference>
<evidence type="ECO:0000256" key="9">
    <source>
        <dbReference type="ARBA" id="ARBA00022840"/>
    </source>
</evidence>
<dbReference type="PANTHER" id="PTHR10210">
    <property type="entry name" value="RIBOSE-PHOSPHATE DIPHOSPHOKINASE FAMILY MEMBER"/>
    <property type="match status" value="1"/>
</dbReference>
<feature type="domain" description="Ribose-phosphate pyrophosphokinase N-terminal" evidence="12">
    <location>
        <begin position="207"/>
        <end position="321"/>
    </location>
</feature>
<sequence>MNQRILLRRSFGRSCGIIASVSMLTGYAAYHPRRERIDVYNDDHDDGMPFQNNRLPFNGDRKTLWSRIGSNVAASCEKKQEGNEVVGLTTVSSAEEQMEKLRQYAATFMKKERRSSAAASKHNDMAHPKSFAAFQKVIENHEAGSLSYDECVEEYNHDDHESSSDGACVTSPATMQKERNESYVTTKRMYFAKDTLIKSLVRQNRVAIFAMPSSTHLGLDISSLLGVPLNDIEVSAFKDGETSVVINDLVRGKEVYIVGSTDSSKALFELLLSISAMRRSSAKRITAVIPYYGYARQDRKVIGRREPIGADDVATLLEMQGVDKVMILELHNDSLRGFFPPKIPVDHLLPGPVAAAFFKEEIIGDKEANDDVNVTVVACHEGQVARATEFRKVFQKLSGKNVDMAFISKSRSHGKEGAYEPVLVGNVAGRQCIIIDDMVNTGVTLNAAIHQVKASGAEKVYAWATHAVFGNQTSTPDMLQENEDLEFVLVSNSINNDMSMPSKIRQLSIAPLLAEAIARADRNESISGILSLERLQKNS</sequence>
<dbReference type="NCBIfam" id="TIGR01251">
    <property type="entry name" value="ribP_PPkin"/>
    <property type="match status" value="1"/>
</dbReference>
<dbReference type="GO" id="GO:0005737">
    <property type="term" value="C:cytoplasm"/>
    <property type="evidence" value="ECO:0007669"/>
    <property type="project" value="TreeGrafter"/>
</dbReference>
<dbReference type="EMBL" id="HBEU01000496">
    <property type="protein sequence ID" value="CAD8574194.1"/>
    <property type="molecule type" value="Transcribed_RNA"/>
</dbReference>
<dbReference type="InterPro" id="IPR000836">
    <property type="entry name" value="PRTase_dom"/>
</dbReference>
<keyword evidence="8" id="KW-0418">Kinase</keyword>
<evidence type="ECO:0000256" key="2">
    <source>
        <dbReference type="ARBA" id="ARBA00006478"/>
    </source>
</evidence>
<dbReference type="GO" id="GO:0016301">
    <property type="term" value="F:kinase activity"/>
    <property type="evidence" value="ECO:0007669"/>
    <property type="project" value="UniProtKB-KW"/>
</dbReference>
<dbReference type="FunFam" id="3.40.50.2020:FF:000007">
    <property type="entry name" value="Ribose-phosphate pyrophosphokinase"/>
    <property type="match status" value="1"/>
</dbReference>
<organism evidence="13">
    <name type="scientific">Leptocylindrus aporus</name>
    <dbReference type="NCBI Taxonomy" id="1398097"/>
    <lineage>
        <taxon>Eukaryota</taxon>
        <taxon>Sar</taxon>
        <taxon>Stramenopiles</taxon>
        <taxon>Ochrophyta</taxon>
        <taxon>Bacillariophyta</taxon>
        <taxon>Coscinodiscophyceae</taxon>
        <taxon>Chaetocerotophycidae</taxon>
        <taxon>Leptocylindrales</taxon>
        <taxon>Leptocylindraceae</taxon>
        <taxon>Leptocylindrus</taxon>
    </lineage>
</organism>
<comment type="catalytic activity">
    <reaction evidence="11">
        <text>D-ribose 5-phosphate + ATP = 5-phospho-alpha-D-ribose 1-diphosphate + AMP + H(+)</text>
        <dbReference type="Rhea" id="RHEA:15609"/>
        <dbReference type="ChEBI" id="CHEBI:15378"/>
        <dbReference type="ChEBI" id="CHEBI:30616"/>
        <dbReference type="ChEBI" id="CHEBI:58017"/>
        <dbReference type="ChEBI" id="CHEBI:78346"/>
        <dbReference type="ChEBI" id="CHEBI:456215"/>
        <dbReference type="EC" id="2.7.6.1"/>
    </reaction>
</comment>
<dbReference type="InterPro" id="IPR029057">
    <property type="entry name" value="PRTase-like"/>
</dbReference>
<dbReference type="Pfam" id="PF14572">
    <property type="entry name" value="Pribosyl_synth"/>
    <property type="match status" value="1"/>
</dbReference>
<dbReference type="GO" id="GO:0004749">
    <property type="term" value="F:ribose phosphate diphosphokinase activity"/>
    <property type="evidence" value="ECO:0007669"/>
    <property type="project" value="UniProtKB-EC"/>
</dbReference>
<dbReference type="Pfam" id="PF13793">
    <property type="entry name" value="Pribosyltran_N"/>
    <property type="match status" value="1"/>
</dbReference>
<evidence type="ECO:0000256" key="1">
    <source>
        <dbReference type="ARBA" id="ARBA00004996"/>
    </source>
</evidence>
<proteinExistence type="inferred from homology"/>
<dbReference type="SMART" id="SM01400">
    <property type="entry name" value="Pribosyltran_N"/>
    <property type="match status" value="1"/>
</dbReference>